<keyword evidence="1" id="KW-0732">Signal</keyword>
<keyword evidence="2" id="KW-1185">Reference proteome</keyword>
<dbReference type="Proteomes" id="UP000036681">
    <property type="component" value="Unplaced"/>
</dbReference>
<sequence length="372" mass="42299">MRAQITNSLAVCVHLLLYAAHVFGGNQCDAKYEERICSLNGRERRAEGIRTDIIRETTQEMQTLDNELAGHYDTIARAPLLAAHPKLLGILTAGSDFPLRSYHEFKHLQHTSTFQSAISQLVEKEFLVFVAVENGFERILHSARTLRKDARTMLASTTLEEDFLMFEAQNAAAMSGEAELGDVMATFREFQFALDNSNYAKLPIIVRRHLNFFMDQHKIDLDNHMKLIQGVEKYVQKVVEALRAMASKCQLDELRIFKTHDCARNRATTSRYLTVVIDLTSSYDLVADRYIKKICANMPSVATVIADKSSLKSFERIYERVANVTRLVSASFKEKLKARSSAKAQLLKDADCYQYIVSTGEIRKYCNSKFQL</sequence>
<evidence type="ECO:0000313" key="2">
    <source>
        <dbReference type="Proteomes" id="UP000036681"/>
    </source>
</evidence>
<evidence type="ECO:0000256" key="1">
    <source>
        <dbReference type="SAM" id="SignalP"/>
    </source>
</evidence>
<accession>A0A9J2PN71</accession>
<name>A0A9J2PN71_ASCLU</name>
<dbReference type="AlphaFoldDB" id="A0A9J2PN71"/>
<feature type="signal peptide" evidence="1">
    <location>
        <begin position="1"/>
        <end position="24"/>
    </location>
</feature>
<organism evidence="2 3">
    <name type="scientific">Ascaris lumbricoides</name>
    <name type="common">Giant roundworm</name>
    <dbReference type="NCBI Taxonomy" id="6252"/>
    <lineage>
        <taxon>Eukaryota</taxon>
        <taxon>Metazoa</taxon>
        <taxon>Ecdysozoa</taxon>
        <taxon>Nematoda</taxon>
        <taxon>Chromadorea</taxon>
        <taxon>Rhabditida</taxon>
        <taxon>Spirurina</taxon>
        <taxon>Ascaridomorpha</taxon>
        <taxon>Ascaridoidea</taxon>
        <taxon>Ascarididae</taxon>
        <taxon>Ascaris</taxon>
    </lineage>
</organism>
<reference evidence="3" key="1">
    <citation type="submission" date="2023-03" db="UniProtKB">
        <authorList>
            <consortium name="WormBaseParasite"/>
        </authorList>
    </citation>
    <scope>IDENTIFICATION</scope>
</reference>
<evidence type="ECO:0000313" key="3">
    <source>
        <dbReference type="WBParaSite" id="ALUE_0001095301-mRNA-1"/>
    </source>
</evidence>
<feature type="chain" id="PRO_5039905077" evidence="1">
    <location>
        <begin position="25"/>
        <end position="372"/>
    </location>
</feature>
<dbReference type="WBParaSite" id="ALUE_0001095301-mRNA-1">
    <property type="protein sequence ID" value="ALUE_0001095301-mRNA-1"/>
    <property type="gene ID" value="ALUE_0001095301"/>
</dbReference>
<protein>
    <submittedName>
        <fullName evidence="3">Uncharacterized protein</fullName>
    </submittedName>
</protein>
<proteinExistence type="predicted"/>